<accession>A0A8C4JPK9</accession>
<dbReference type="GO" id="GO:0006355">
    <property type="term" value="P:regulation of DNA-templated transcription"/>
    <property type="evidence" value="ECO:0007669"/>
    <property type="project" value="InterPro"/>
</dbReference>
<feature type="compositionally biased region" description="Acidic residues" evidence="6">
    <location>
        <begin position="717"/>
        <end position="741"/>
    </location>
</feature>
<dbReference type="AlphaFoldDB" id="A0A8C4JPK9"/>
<dbReference type="Proteomes" id="UP000694423">
    <property type="component" value="Unplaced"/>
</dbReference>
<feature type="compositionally biased region" description="Basic and acidic residues" evidence="6">
    <location>
        <begin position="587"/>
        <end position="601"/>
    </location>
</feature>
<keyword evidence="3" id="KW-0804">Transcription</keyword>
<dbReference type="PANTHER" id="PTHR16088">
    <property type="entry name" value="YY1 ASSOCIATED PROTEIN-RELATED"/>
    <property type="match status" value="1"/>
</dbReference>
<keyword evidence="4 5" id="KW-0539">Nucleus</keyword>
<evidence type="ECO:0000256" key="5">
    <source>
        <dbReference type="PROSITE-ProRule" id="PRU00810"/>
    </source>
</evidence>
<evidence type="ECO:0000313" key="7">
    <source>
        <dbReference type="Ensembl" id="ENSDNVP00000012516.1"/>
    </source>
</evidence>
<name>A0A8C4JPK9_DRONO</name>
<evidence type="ECO:0000256" key="3">
    <source>
        <dbReference type="ARBA" id="ARBA00023163"/>
    </source>
</evidence>
<feature type="compositionally biased region" description="Basic residues" evidence="6">
    <location>
        <begin position="791"/>
        <end position="803"/>
    </location>
</feature>
<evidence type="ECO:0000256" key="2">
    <source>
        <dbReference type="ARBA" id="ARBA00023015"/>
    </source>
</evidence>
<sequence length="1099" mass="122725">MYPELLPICSLKANPPRDKIIFTKAEDNLLALGLKHFEGTDFPKPLISKYLLPTKTAHQLTVRIKNLNMNRAPDNIIRYYKKTKQLPILFKCCEEIQPNEWKPPVEREEHRLPFWLKASLPSIQGELKQLAEDAREMPGSHDAESVFLGTEKETSDTECDEKYPLLMPKGLVLTLKPLANRFSRRAWRRQRSSALKPVFIRPSPCLQPGSNALNIQKTVKLSQSEAPPSKVMVQIPRLIQPATVMQTVSGVQPLNVPAVVGSGDGLEFQNVLSTSHSDSRQSFPAAVPQALVSSSPVAFQPKLILPALAGPKIRKPGVRKVYQKKKGTKSAPLIKTSPLIQPSPVILTVPATTVKVVNIGNGCNMIQPINTTVGRGTQAIPVTTLLVNPSTFPCPLNQPLVTSSIPSLIVSPNPVGLSTSSVVENEEQLNLAPSCPAVNNKNAYPIVEPKAEPQELYISCSAVSPKKECSTNLATSNNGSQEKVNKSDCCSWTVVGTGEENTAEPLSVDLLPHLEDPDEAVKTEREDSNDAIKEVNPIQKRDLLCAEVKEEFMLDLGQELNMEAACSCPNELKEIKKECTSCEEKGEEERQDLQSPPRDEQQMDAGIVAVPQVSSESPKNQSYTTDVEAEFSSPLGKPEDSSSMDGQSVGTPAGPEAGGEKEGQEEEEEEDFDDFTQDEDEEMSSASEESILSVPELQETMEKLTWLATERRLSQEGDSEEENSQEENSEPEEEEEEEGDGIESSQKDDEISGDISEEPKSAFMLTKTAPQVEANRMPPGENMKAPGKSRNSYRTRNKRGRTRASKDTSKLLLLYDEDILERDPLREQKDLAFAQAYLTRVREALQNVPGKYEDFLRVIYEFEISTDKRTAVDLYSTLQKLLHEWPQLLTDFAAFLLPEQALECGLFEEQQAFEKSRKFLRQLEICFAENPAHHQKIIKVLQSCADCLPQEIAELKTQMWQLLKGHDHLQDEFSIFFDHLRPSASRMGDFEEINWTEEKEYEFDGFEEVSLPDVEEEDEPPKMHAASKNKKRKEIGGQNNDKEVEWVDGTKECSCSCHEGSSDLKLKKSKRRTCGHCSSKVTRITVLLPDCVLIYSIMS</sequence>
<evidence type="ECO:0000313" key="8">
    <source>
        <dbReference type="Proteomes" id="UP000694423"/>
    </source>
</evidence>
<keyword evidence="8" id="KW-1185">Reference proteome</keyword>
<evidence type="ECO:0000256" key="6">
    <source>
        <dbReference type="SAM" id="MobiDB-lite"/>
    </source>
</evidence>
<dbReference type="PANTHER" id="PTHR16088:SF3">
    <property type="entry name" value="GON-4-LIKE PROTEIN"/>
    <property type="match status" value="1"/>
</dbReference>
<evidence type="ECO:0000256" key="1">
    <source>
        <dbReference type="ARBA" id="ARBA00004123"/>
    </source>
</evidence>
<gene>
    <name evidence="7" type="primary">LOC112992192</name>
</gene>
<feature type="region of interest" description="Disordered" evidence="6">
    <location>
        <begin position="587"/>
        <end position="805"/>
    </location>
</feature>
<dbReference type="PROSITE" id="PS51477">
    <property type="entry name" value="PAH"/>
    <property type="match status" value="1"/>
</dbReference>
<dbReference type="InterPro" id="IPR052435">
    <property type="entry name" value="YY1-Transcr_Regul"/>
</dbReference>
<dbReference type="FunFam" id="1.20.1160.11:FF:000006">
    <property type="entry name" value="GON-4-like protein isoform X1"/>
    <property type="match status" value="1"/>
</dbReference>
<feature type="compositionally biased region" description="Acidic residues" evidence="6">
    <location>
        <begin position="663"/>
        <end position="683"/>
    </location>
</feature>
<dbReference type="Ensembl" id="ENSDNVT00000015075.1">
    <property type="protein sequence ID" value="ENSDNVP00000012516.1"/>
    <property type="gene ID" value="ENSDNVG00000007869.1"/>
</dbReference>
<comment type="subcellular location">
    <subcellularLocation>
        <location evidence="1 5">Nucleus</location>
    </subcellularLocation>
</comment>
<dbReference type="SUPFAM" id="SSF47762">
    <property type="entry name" value="PAH2 domain"/>
    <property type="match status" value="2"/>
</dbReference>
<dbReference type="Gene3D" id="1.20.1160.11">
    <property type="entry name" value="Paired amphipathic helix"/>
    <property type="match status" value="1"/>
</dbReference>
<feature type="region of interest" description="Disordered" evidence="6">
    <location>
        <begin position="1013"/>
        <end position="1037"/>
    </location>
</feature>
<dbReference type="GO" id="GO:0003712">
    <property type="term" value="F:transcription coregulator activity"/>
    <property type="evidence" value="ECO:0007669"/>
    <property type="project" value="TreeGrafter"/>
</dbReference>
<reference evidence="7" key="1">
    <citation type="submission" date="2025-08" db="UniProtKB">
        <authorList>
            <consortium name="Ensembl"/>
        </authorList>
    </citation>
    <scope>IDENTIFICATION</scope>
</reference>
<keyword evidence="2" id="KW-0805">Transcription regulation</keyword>
<protein>
    <submittedName>
        <fullName evidence="7">GON-4-like protein</fullName>
    </submittedName>
</protein>
<dbReference type="Pfam" id="PF02671">
    <property type="entry name" value="PAH"/>
    <property type="match status" value="2"/>
</dbReference>
<evidence type="ECO:0000256" key="4">
    <source>
        <dbReference type="ARBA" id="ARBA00023242"/>
    </source>
</evidence>
<feature type="compositionally biased region" description="Polar residues" evidence="6">
    <location>
        <begin position="612"/>
        <end position="625"/>
    </location>
</feature>
<dbReference type="InterPro" id="IPR003822">
    <property type="entry name" value="PAH"/>
</dbReference>
<organism evidence="7 8">
    <name type="scientific">Dromaius novaehollandiae</name>
    <name type="common">Emu</name>
    <dbReference type="NCBI Taxonomy" id="8790"/>
    <lineage>
        <taxon>Eukaryota</taxon>
        <taxon>Metazoa</taxon>
        <taxon>Chordata</taxon>
        <taxon>Craniata</taxon>
        <taxon>Vertebrata</taxon>
        <taxon>Euteleostomi</taxon>
        <taxon>Archelosauria</taxon>
        <taxon>Archosauria</taxon>
        <taxon>Dinosauria</taxon>
        <taxon>Saurischia</taxon>
        <taxon>Theropoda</taxon>
        <taxon>Coelurosauria</taxon>
        <taxon>Aves</taxon>
        <taxon>Palaeognathae</taxon>
        <taxon>Casuariiformes</taxon>
        <taxon>Dromaiidae</taxon>
        <taxon>Dromaius</taxon>
    </lineage>
</organism>
<feature type="compositionally biased region" description="Low complexity" evidence="6">
    <location>
        <begin position="684"/>
        <end position="693"/>
    </location>
</feature>
<dbReference type="GO" id="GO:0005634">
    <property type="term" value="C:nucleus"/>
    <property type="evidence" value="ECO:0007669"/>
    <property type="project" value="UniProtKB-SubCell"/>
</dbReference>
<proteinExistence type="predicted"/>
<dbReference type="InterPro" id="IPR036600">
    <property type="entry name" value="PAH_sf"/>
</dbReference>
<reference evidence="7" key="2">
    <citation type="submission" date="2025-09" db="UniProtKB">
        <authorList>
            <consortium name="Ensembl"/>
        </authorList>
    </citation>
    <scope>IDENTIFICATION</scope>
</reference>